<name>A0A368GUE0_ANCCA</name>
<accession>A0A368GUE0</accession>
<protein>
    <recommendedName>
        <fullName evidence="10">Guanylate cyclase domain-containing protein</fullName>
    </recommendedName>
</protein>
<dbReference type="PANTHER" id="PTHR11920:SF501">
    <property type="entry name" value="GUANYLATE CYCLASE 32E"/>
    <property type="match status" value="1"/>
</dbReference>
<comment type="caution">
    <text evidence="11">The sequence shown here is derived from an EMBL/GenBank/DDBJ whole genome shotgun (WGS) entry which is preliminary data.</text>
</comment>
<keyword evidence="3" id="KW-0812">Transmembrane</keyword>
<evidence type="ECO:0000256" key="3">
    <source>
        <dbReference type="ARBA" id="ARBA00022692"/>
    </source>
</evidence>
<dbReference type="OrthoDB" id="1890790at2759"/>
<evidence type="ECO:0000256" key="1">
    <source>
        <dbReference type="ARBA" id="ARBA00001436"/>
    </source>
</evidence>
<dbReference type="GO" id="GO:0007168">
    <property type="term" value="P:receptor guanylyl cyclase signaling pathway"/>
    <property type="evidence" value="ECO:0007669"/>
    <property type="project" value="TreeGrafter"/>
</dbReference>
<evidence type="ECO:0000259" key="10">
    <source>
        <dbReference type="Pfam" id="PF00211"/>
    </source>
</evidence>
<dbReference type="Gene3D" id="3.30.70.1230">
    <property type="entry name" value="Nucleotide cyclase"/>
    <property type="match status" value="1"/>
</dbReference>
<dbReference type="GO" id="GO:0005886">
    <property type="term" value="C:plasma membrane"/>
    <property type="evidence" value="ECO:0007669"/>
    <property type="project" value="TreeGrafter"/>
</dbReference>
<comment type="catalytic activity">
    <reaction evidence="1">
        <text>GTP = 3',5'-cyclic GMP + diphosphate</text>
        <dbReference type="Rhea" id="RHEA:13665"/>
        <dbReference type="ChEBI" id="CHEBI:33019"/>
        <dbReference type="ChEBI" id="CHEBI:37565"/>
        <dbReference type="ChEBI" id="CHEBI:57746"/>
        <dbReference type="EC" id="4.6.1.2"/>
    </reaction>
</comment>
<dbReference type="GO" id="GO:0001653">
    <property type="term" value="F:peptide receptor activity"/>
    <property type="evidence" value="ECO:0007669"/>
    <property type="project" value="TreeGrafter"/>
</dbReference>
<keyword evidence="6" id="KW-0472">Membrane</keyword>
<dbReference type="GO" id="GO:0035556">
    <property type="term" value="P:intracellular signal transduction"/>
    <property type="evidence" value="ECO:0007669"/>
    <property type="project" value="InterPro"/>
</dbReference>
<evidence type="ECO:0000256" key="5">
    <source>
        <dbReference type="ARBA" id="ARBA00022989"/>
    </source>
</evidence>
<dbReference type="Pfam" id="PF00211">
    <property type="entry name" value="Guanylate_cyc"/>
    <property type="match status" value="1"/>
</dbReference>
<dbReference type="AlphaFoldDB" id="A0A368GUE0"/>
<dbReference type="Proteomes" id="UP000252519">
    <property type="component" value="Unassembled WGS sequence"/>
</dbReference>
<feature type="region of interest" description="Disordered" evidence="9">
    <location>
        <begin position="42"/>
        <end position="78"/>
    </location>
</feature>
<keyword evidence="5" id="KW-1133">Transmembrane helix</keyword>
<keyword evidence="7" id="KW-0325">Glycoprotein</keyword>
<evidence type="ECO:0000256" key="6">
    <source>
        <dbReference type="ARBA" id="ARBA00023136"/>
    </source>
</evidence>
<keyword evidence="12" id="KW-1185">Reference proteome</keyword>
<proteinExistence type="predicted"/>
<dbReference type="STRING" id="29170.A0A368GUE0"/>
<evidence type="ECO:0000313" key="12">
    <source>
        <dbReference type="Proteomes" id="UP000252519"/>
    </source>
</evidence>
<reference evidence="11 12" key="1">
    <citation type="submission" date="2014-10" db="EMBL/GenBank/DDBJ databases">
        <title>Draft genome of the hookworm Ancylostoma caninum.</title>
        <authorList>
            <person name="Mitreva M."/>
        </authorList>
    </citation>
    <scope>NUCLEOTIDE SEQUENCE [LARGE SCALE GENOMIC DNA]</scope>
    <source>
        <strain evidence="11 12">Baltimore</strain>
    </source>
</reference>
<feature type="compositionally biased region" description="Polar residues" evidence="9">
    <location>
        <begin position="45"/>
        <end position="72"/>
    </location>
</feature>
<evidence type="ECO:0000256" key="2">
    <source>
        <dbReference type="ARBA" id="ARBA00004370"/>
    </source>
</evidence>
<dbReference type="GO" id="GO:0004383">
    <property type="term" value="F:guanylate cyclase activity"/>
    <property type="evidence" value="ECO:0007669"/>
    <property type="project" value="UniProtKB-EC"/>
</dbReference>
<comment type="subcellular location">
    <subcellularLocation>
        <location evidence="2">Membrane</location>
    </subcellularLocation>
</comment>
<dbReference type="PANTHER" id="PTHR11920">
    <property type="entry name" value="GUANYLYL CYCLASE"/>
    <property type="match status" value="1"/>
</dbReference>
<dbReference type="InterPro" id="IPR050401">
    <property type="entry name" value="Cyclic_nucleotide_synthase"/>
</dbReference>
<dbReference type="SUPFAM" id="SSF55073">
    <property type="entry name" value="Nucleotide cyclase"/>
    <property type="match status" value="1"/>
</dbReference>
<feature type="domain" description="Guanylate cyclase" evidence="10">
    <location>
        <begin position="2"/>
        <end position="40"/>
    </location>
</feature>
<gene>
    <name evidence="11" type="ORF">ANCCAN_05920</name>
</gene>
<dbReference type="GO" id="GO:0000166">
    <property type="term" value="F:nucleotide binding"/>
    <property type="evidence" value="ECO:0007669"/>
    <property type="project" value="UniProtKB-KW"/>
</dbReference>
<organism evidence="11 12">
    <name type="scientific">Ancylostoma caninum</name>
    <name type="common">Dog hookworm</name>
    <dbReference type="NCBI Taxonomy" id="29170"/>
    <lineage>
        <taxon>Eukaryota</taxon>
        <taxon>Metazoa</taxon>
        <taxon>Ecdysozoa</taxon>
        <taxon>Nematoda</taxon>
        <taxon>Chromadorea</taxon>
        <taxon>Rhabditida</taxon>
        <taxon>Rhabditina</taxon>
        <taxon>Rhabditomorpha</taxon>
        <taxon>Strongyloidea</taxon>
        <taxon>Ancylostomatidae</taxon>
        <taxon>Ancylostomatinae</taxon>
        <taxon>Ancylostoma</taxon>
    </lineage>
</organism>
<evidence type="ECO:0000256" key="4">
    <source>
        <dbReference type="ARBA" id="ARBA00022741"/>
    </source>
</evidence>
<dbReference type="GO" id="GO:0004016">
    <property type="term" value="F:adenylate cyclase activity"/>
    <property type="evidence" value="ECO:0007669"/>
    <property type="project" value="TreeGrafter"/>
</dbReference>
<dbReference type="InterPro" id="IPR001054">
    <property type="entry name" value="A/G_cyclase"/>
</dbReference>
<dbReference type="InterPro" id="IPR029787">
    <property type="entry name" value="Nucleotide_cyclase"/>
</dbReference>
<dbReference type="EMBL" id="JOJR01000053">
    <property type="protein sequence ID" value="RCN47981.1"/>
    <property type="molecule type" value="Genomic_DNA"/>
</dbReference>
<keyword evidence="4" id="KW-0547">Nucleotide-binding</keyword>
<evidence type="ECO:0000313" key="11">
    <source>
        <dbReference type="EMBL" id="RCN47981.1"/>
    </source>
</evidence>
<evidence type="ECO:0000256" key="7">
    <source>
        <dbReference type="ARBA" id="ARBA00023180"/>
    </source>
</evidence>
<evidence type="ECO:0000256" key="8">
    <source>
        <dbReference type="ARBA" id="ARBA00023239"/>
    </source>
</evidence>
<evidence type="ECO:0000256" key="9">
    <source>
        <dbReference type="SAM" id="MobiDB-lite"/>
    </source>
</evidence>
<keyword evidence="8" id="KW-0456">Lyase</keyword>
<sequence length="78" mass="8415">MIHISAAANNLLQEVGGYETEPRGEVIIKGKGVMETFWLLGPASEGSSSQPHSGFNKPNTRSALEDNSSLLSEQRESK</sequence>